<dbReference type="Gene3D" id="3.50.50.60">
    <property type="entry name" value="FAD/NAD(P)-binding domain"/>
    <property type="match status" value="1"/>
</dbReference>
<dbReference type="AlphaFoldDB" id="A0A7J7KHA9"/>
<reference evidence="7" key="1">
    <citation type="submission" date="2020-06" db="EMBL/GenBank/DDBJ databases">
        <title>Draft genome of Bugula neritina, a colonial animal packing powerful symbionts and potential medicines.</title>
        <authorList>
            <person name="Rayko M."/>
        </authorList>
    </citation>
    <scope>NUCLEOTIDE SEQUENCE [LARGE SCALE GENOMIC DNA]</scope>
    <source>
        <strain evidence="7">Kwan_BN1</strain>
    </source>
</reference>
<evidence type="ECO:0000256" key="2">
    <source>
        <dbReference type="ARBA" id="ARBA00022630"/>
    </source>
</evidence>
<keyword evidence="3 6" id="KW-0274">FAD</keyword>
<dbReference type="GO" id="GO:0004499">
    <property type="term" value="F:N,N-dimethylaniline monooxygenase activity"/>
    <property type="evidence" value="ECO:0007669"/>
    <property type="project" value="InterPro"/>
</dbReference>
<dbReference type="Pfam" id="PF00743">
    <property type="entry name" value="FMO-like"/>
    <property type="match status" value="2"/>
</dbReference>
<organism evidence="7 8">
    <name type="scientific">Bugula neritina</name>
    <name type="common">Brown bryozoan</name>
    <name type="synonym">Sertularia neritina</name>
    <dbReference type="NCBI Taxonomy" id="10212"/>
    <lineage>
        <taxon>Eukaryota</taxon>
        <taxon>Metazoa</taxon>
        <taxon>Spiralia</taxon>
        <taxon>Lophotrochozoa</taxon>
        <taxon>Bryozoa</taxon>
        <taxon>Gymnolaemata</taxon>
        <taxon>Cheilostomatida</taxon>
        <taxon>Flustrina</taxon>
        <taxon>Buguloidea</taxon>
        <taxon>Bugulidae</taxon>
        <taxon>Bugula</taxon>
    </lineage>
</organism>
<evidence type="ECO:0000256" key="5">
    <source>
        <dbReference type="ARBA" id="ARBA00023002"/>
    </source>
</evidence>
<proteinExistence type="inferred from homology"/>
<dbReference type="Proteomes" id="UP000593567">
    <property type="component" value="Unassembled WGS sequence"/>
</dbReference>
<dbReference type="PRINTS" id="PR00370">
    <property type="entry name" value="FMOXYGENASE"/>
</dbReference>
<comment type="cofactor">
    <cofactor evidence="6">
        <name>FAD</name>
        <dbReference type="ChEBI" id="CHEBI:57692"/>
    </cofactor>
</comment>
<evidence type="ECO:0000313" key="7">
    <source>
        <dbReference type="EMBL" id="KAF6037959.1"/>
    </source>
</evidence>
<evidence type="ECO:0000256" key="1">
    <source>
        <dbReference type="ARBA" id="ARBA00009183"/>
    </source>
</evidence>
<sequence>MDKPTKVIEAVVIGGGISGLVTLKSLRQKGINCILCESKEHHGGLWHFSPSNYGVMEFTHINVSKYNYAFSDFPFPAGAVDYPHHSQMAEYIDQYVDNNQLYNHILYRTRVLHVSRYQDEEKDRKLWKLRCHSGASASEFDMYCRYLIIATGHHAKPKVPEFPGQSNFTVSAVGEIIHSVDYKDSKTHGFEDKNTVVVGIGNSAVDVAVNCAERKSKSGHGKVYLSTRSGAWVVPNYVFSVPTDLYASRFFLNWLPFPVKQFVFETILRLIHGSPQNPEIGSELAFIGFVQPSSGGVLPISEIQAQWLAMVIKGGATLPSAIDMKESIALERGILSSKVSS</sequence>
<accession>A0A7J7KHA9</accession>
<protein>
    <recommendedName>
        <fullName evidence="6">Flavin-containing monooxygenase</fullName>
        <ecNumber evidence="6">1.-.-.-</ecNumber>
    </recommendedName>
</protein>
<dbReference type="SUPFAM" id="SSF51905">
    <property type="entry name" value="FAD/NAD(P)-binding domain"/>
    <property type="match status" value="1"/>
</dbReference>
<comment type="similarity">
    <text evidence="1 6">Belongs to the FMO family.</text>
</comment>
<dbReference type="GO" id="GO:0050660">
    <property type="term" value="F:flavin adenine dinucleotide binding"/>
    <property type="evidence" value="ECO:0007669"/>
    <property type="project" value="InterPro"/>
</dbReference>
<dbReference type="PIRSF" id="PIRSF000332">
    <property type="entry name" value="FMO"/>
    <property type="match status" value="1"/>
</dbReference>
<evidence type="ECO:0000313" key="8">
    <source>
        <dbReference type="Proteomes" id="UP000593567"/>
    </source>
</evidence>
<evidence type="ECO:0000256" key="6">
    <source>
        <dbReference type="RuleBase" id="RU361177"/>
    </source>
</evidence>
<keyword evidence="4" id="KW-0521">NADP</keyword>
<keyword evidence="5 6" id="KW-0560">Oxidoreductase</keyword>
<dbReference type="EMBL" id="VXIV02000493">
    <property type="protein sequence ID" value="KAF6037959.1"/>
    <property type="molecule type" value="Genomic_DNA"/>
</dbReference>
<dbReference type="OrthoDB" id="7777654at2759"/>
<keyword evidence="8" id="KW-1185">Reference proteome</keyword>
<dbReference type="InterPro" id="IPR020946">
    <property type="entry name" value="Flavin_mOase-like"/>
</dbReference>
<dbReference type="GO" id="GO:0050661">
    <property type="term" value="F:NADP binding"/>
    <property type="evidence" value="ECO:0007669"/>
    <property type="project" value="InterPro"/>
</dbReference>
<name>A0A7J7KHA9_BUGNE</name>
<comment type="caution">
    <text evidence="7">The sequence shown here is derived from an EMBL/GenBank/DDBJ whole genome shotgun (WGS) entry which is preliminary data.</text>
</comment>
<keyword evidence="6" id="KW-0503">Monooxygenase</keyword>
<dbReference type="InterPro" id="IPR050346">
    <property type="entry name" value="FMO-like"/>
</dbReference>
<evidence type="ECO:0000256" key="4">
    <source>
        <dbReference type="ARBA" id="ARBA00022857"/>
    </source>
</evidence>
<evidence type="ECO:0000256" key="3">
    <source>
        <dbReference type="ARBA" id="ARBA00022827"/>
    </source>
</evidence>
<gene>
    <name evidence="7" type="ORF">EB796_003737</name>
</gene>
<dbReference type="InterPro" id="IPR000960">
    <property type="entry name" value="Flavin_mOase"/>
</dbReference>
<keyword evidence="2 6" id="KW-0285">Flavoprotein</keyword>
<dbReference type="InterPro" id="IPR036188">
    <property type="entry name" value="FAD/NAD-bd_sf"/>
</dbReference>
<dbReference type="PANTHER" id="PTHR23023">
    <property type="entry name" value="DIMETHYLANILINE MONOOXYGENASE"/>
    <property type="match status" value="1"/>
</dbReference>
<dbReference type="EC" id="1.-.-.-" evidence="6"/>